<dbReference type="Proteomes" id="UP000224080">
    <property type="component" value="Unassembled WGS sequence"/>
</dbReference>
<evidence type="ECO:0000313" key="1">
    <source>
        <dbReference type="EMBL" id="PGG98887.1"/>
    </source>
</evidence>
<dbReference type="OrthoDB" id="5068804at2759"/>
<keyword evidence="2" id="KW-1185">Reference proteome</keyword>
<comment type="caution">
    <text evidence="1">The sequence shown here is derived from an EMBL/GenBank/DDBJ whole genome shotgun (WGS) entry which is preliminary data.</text>
</comment>
<dbReference type="STRING" id="2060905.A0A2B7WQW2"/>
<organism evidence="1 2">
    <name type="scientific">Blastomyces parvus</name>
    <dbReference type="NCBI Taxonomy" id="2060905"/>
    <lineage>
        <taxon>Eukaryota</taxon>
        <taxon>Fungi</taxon>
        <taxon>Dikarya</taxon>
        <taxon>Ascomycota</taxon>
        <taxon>Pezizomycotina</taxon>
        <taxon>Eurotiomycetes</taxon>
        <taxon>Eurotiomycetidae</taxon>
        <taxon>Onygenales</taxon>
        <taxon>Ajellomycetaceae</taxon>
        <taxon>Blastomyces</taxon>
    </lineage>
</organism>
<sequence>MASSKPLQPEDLVTSIETEGFFSIADAAIGRRVDEFAAKHYPFRTLEGLDFCKTNALDEKVHDPVYLLMTFTESYMQHVRQTVESFFSWSALALHMTFRYFPQHAYCMADPREPKLQVIVVQLLGTGSKITLYKRSHHTPLKPKEASNGLLEVQRELLKTPDIEEIQKDMKDGGLVVLDARLSFNIQGRAIMLAFTNKEELAQWGRIKLPNNANLRQKVKAMETEKIGMNYEFED</sequence>
<reference evidence="1 2" key="1">
    <citation type="submission" date="2017-10" db="EMBL/GenBank/DDBJ databases">
        <title>Comparative genomics in systemic dimorphic fungi from Ajellomycetaceae.</title>
        <authorList>
            <person name="Munoz J.F."/>
            <person name="Mcewen J.G."/>
            <person name="Clay O.K."/>
            <person name="Cuomo C.A."/>
        </authorList>
    </citation>
    <scope>NUCLEOTIDE SEQUENCE [LARGE SCALE GENOMIC DNA]</scope>
    <source>
        <strain evidence="1 2">UAMH130</strain>
    </source>
</reference>
<gene>
    <name evidence="1" type="ORF">GX51_06534</name>
</gene>
<evidence type="ECO:0000313" key="2">
    <source>
        <dbReference type="Proteomes" id="UP000224080"/>
    </source>
</evidence>
<dbReference type="AlphaFoldDB" id="A0A2B7WQW2"/>
<dbReference type="EMBL" id="PDNC01000110">
    <property type="protein sequence ID" value="PGG98887.1"/>
    <property type="molecule type" value="Genomic_DNA"/>
</dbReference>
<accession>A0A2B7WQW2</accession>
<name>A0A2B7WQW2_9EURO</name>
<protein>
    <submittedName>
        <fullName evidence="1">Uncharacterized protein</fullName>
    </submittedName>
</protein>
<proteinExistence type="predicted"/>